<dbReference type="PANTHER" id="PTHR30273:SF2">
    <property type="entry name" value="PROTEIN FECR"/>
    <property type="match status" value="1"/>
</dbReference>
<keyword evidence="4" id="KW-1185">Reference proteome</keyword>
<dbReference type="STRING" id="947013.SAMN04488109_2611"/>
<dbReference type="Pfam" id="PF16344">
    <property type="entry name" value="FecR_C"/>
    <property type="match status" value="1"/>
</dbReference>
<dbReference type="PIRSF" id="PIRSF018266">
    <property type="entry name" value="FecR"/>
    <property type="match status" value="1"/>
</dbReference>
<dbReference type="PANTHER" id="PTHR30273">
    <property type="entry name" value="PERIPLASMIC SIGNAL SENSOR AND SIGMA FACTOR ACTIVATOR FECR-RELATED"/>
    <property type="match status" value="1"/>
</dbReference>
<dbReference type="EMBL" id="FQWQ01000001">
    <property type="protein sequence ID" value="SHG95276.1"/>
    <property type="molecule type" value="Genomic_DNA"/>
</dbReference>
<dbReference type="Pfam" id="PF04773">
    <property type="entry name" value="FecR"/>
    <property type="match status" value="1"/>
</dbReference>
<name>A0A1M5P0D0_9BACT</name>
<dbReference type="OrthoDB" id="1452822at2"/>
<dbReference type="InterPro" id="IPR012373">
    <property type="entry name" value="Ferrdict_sens_TM"/>
</dbReference>
<dbReference type="Gene3D" id="3.55.50.30">
    <property type="match status" value="1"/>
</dbReference>
<protein>
    <submittedName>
        <fullName evidence="3">FecR family protein</fullName>
    </submittedName>
</protein>
<dbReference type="InterPro" id="IPR032508">
    <property type="entry name" value="FecR_C"/>
</dbReference>
<feature type="domain" description="Protein FecR C-terminal" evidence="2">
    <location>
        <begin position="250"/>
        <end position="315"/>
    </location>
</feature>
<accession>A0A1M5P0D0</accession>
<reference evidence="3 4" key="1">
    <citation type="submission" date="2016-11" db="EMBL/GenBank/DDBJ databases">
        <authorList>
            <person name="Jaros S."/>
            <person name="Januszkiewicz K."/>
            <person name="Wedrychowicz H."/>
        </authorList>
    </citation>
    <scope>NUCLEOTIDE SEQUENCE [LARGE SCALE GENOMIC DNA]</scope>
    <source>
        <strain evidence="3 4">DSM 24574</strain>
    </source>
</reference>
<dbReference type="RefSeq" id="WP_073134282.1">
    <property type="nucleotide sequence ID" value="NZ_FQWQ01000001.1"/>
</dbReference>
<proteinExistence type="predicted"/>
<evidence type="ECO:0000259" key="2">
    <source>
        <dbReference type="Pfam" id="PF16344"/>
    </source>
</evidence>
<evidence type="ECO:0000313" key="3">
    <source>
        <dbReference type="EMBL" id="SHG95276.1"/>
    </source>
</evidence>
<feature type="domain" description="FecR protein" evidence="1">
    <location>
        <begin position="112"/>
        <end position="201"/>
    </location>
</feature>
<evidence type="ECO:0000259" key="1">
    <source>
        <dbReference type="Pfam" id="PF04773"/>
    </source>
</evidence>
<gene>
    <name evidence="3" type="ORF">SAMN04488109_2611</name>
</gene>
<dbReference type="AlphaFoldDB" id="A0A1M5P0D0"/>
<dbReference type="InterPro" id="IPR006860">
    <property type="entry name" value="FecR"/>
</dbReference>
<sequence>MNEFGFDRLIELYKKDQLTQEEKKLVDDWFNSVDTGMDSLLTNADHDRLKDKLLYRIKPSADTPPVDQEDSMLTKAGHWTWLKIAASLLVVSLVGFGAWRLQSNSNDLRTYTSNGTTTKVSLPDGSLVWLKGTSSLEAPSAFAGNTRNVTLQGEALFEVAKDPRHPFIIQCGHATTTVLGTSFNLKSSPDRVELTVLTGKVSFTSAKDAQGKVVLPNEKAIYDEATSVISKETLAVEEKKATTDGTEYEMIFNDISMDAVVRRIEEKFDVTISFGNEDLRKCKIRANFSDQSLENTLDMIGQAVGLHYTISGNTVQLTGEGCR</sequence>
<organism evidence="3 4">
    <name type="scientific">Chryseolinea serpens</name>
    <dbReference type="NCBI Taxonomy" id="947013"/>
    <lineage>
        <taxon>Bacteria</taxon>
        <taxon>Pseudomonadati</taxon>
        <taxon>Bacteroidota</taxon>
        <taxon>Cytophagia</taxon>
        <taxon>Cytophagales</taxon>
        <taxon>Fulvivirgaceae</taxon>
        <taxon>Chryseolinea</taxon>
    </lineage>
</organism>
<dbReference type="GO" id="GO:0016989">
    <property type="term" value="F:sigma factor antagonist activity"/>
    <property type="evidence" value="ECO:0007669"/>
    <property type="project" value="TreeGrafter"/>
</dbReference>
<dbReference type="Gene3D" id="2.60.120.1440">
    <property type="match status" value="1"/>
</dbReference>
<dbReference type="Proteomes" id="UP000184212">
    <property type="component" value="Unassembled WGS sequence"/>
</dbReference>
<evidence type="ECO:0000313" key="4">
    <source>
        <dbReference type="Proteomes" id="UP000184212"/>
    </source>
</evidence>